<evidence type="ECO:0000313" key="3">
    <source>
        <dbReference type="Proteomes" id="UP000198287"/>
    </source>
</evidence>
<dbReference type="STRING" id="158441.A0A226DME5"/>
<dbReference type="EMBL" id="LNIX01000014">
    <property type="protein sequence ID" value="OXA46715.1"/>
    <property type="molecule type" value="Genomic_DNA"/>
</dbReference>
<organism evidence="2 3">
    <name type="scientific">Folsomia candida</name>
    <name type="common">Springtail</name>
    <dbReference type="NCBI Taxonomy" id="158441"/>
    <lineage>
        <taxon>Eukaryota</taxon>
        <taxon>Metazoa</taxon>
        <taxon>Ecdysozoa</taxon>
        <taxon>Arthropoda</taxon>
        <taxon>Hexapoda</taxon>
        <taxon>Collembola</taxon>
        <taxon>Entomobryomorpha</taxon>
        <taxon>Isotomoidea</taxon>
        <taxon>Isotomidae</taxon>
        <taxon>Proisotominae</taxon>
        <taxon>Folsomia</taxon>
    </lineage>
</organism>
<feature type="coiled-coil region" evidence="1">
    <location>
        <begin position="5"/>
        <end position="116"/>
    </location>
</feature>
<dbReference type="OrthoDB" id="6108017at2759"/>
<keyword evidence="1" id="KW-0175">Coiled coil</keyword>
<gene>
    <name evidence="2" type="ORF">Fcan01_18325</name>
</gene>
<dbReference type="AlphaFoldDB" id="A0A226DME5"/>
<evidence type="ECO:0000313" key="2">
    <source>
        <dbReference type="EMBL" id="OXA46715.1"/>
    </source>
</evidence>
<protein>
    <submittedName>
        <fullName evidence="2">Uncharacterized protein</fullName>
    </submittedName>
</protein>
<keyword evidence="3" id="KW-1185">Reference proteome</keyword>
<reference evidence="2 3" key="1">
    <citation type="submission" date="2015-12" db="EMBL/GenBank/DDBJ databases">
        <title>The genome of Folsomia candida.</title>
        <authorList>
            <person name="Faddeeva A."/>
            <person name="Derks M.F."/>
            <person name="Anvar Y."/>
            <person name="Smit S."/>
            <person name="Van Straalen N."/>
            <person name="Roelofs D."/>
        </authorList>
    </citation>
    <scope>NUCLEOTIDE SEQUENCE [LARGE SCALE GENOMIC DNA]</scope>
    <source>
        <strain evidence="2 3">VU population</strain>
        <tissue evidence="2">Whole body</tissue>
    </source>
</reference>
<accession>A0A226DME5</accession>
<proteinExistence type="predicted"/>
<dbReference type="Proteomes" id="UP000198287">
    <property type="component" value="Unassembled WGS sequence"/>
</dbReference>
<name>A0A226DME5_FOLCA</name>
<comment type="caution">
    <text evidence="2">The sequence shown here is derived from an EMBL/GenBank/DDBJ whole genome shotgun (WGS) entry which is preliminary data.</text>
</comment>
<sequence length="126" mass="15492">MDPKVQALEARIRELDRALDHEKKRSMESHKQICRRDRRIKELTLEAEEYKQKVKDVQVTVQDLENEIRIYKRRLDDSQDISHQNANRYRKAQQKYQDEVIKIEQYEEKVRRRRAEQQQTPLFVQI</sequence>
<dbReference type="OMA" id="TEEDCKN"/>
<evidence type="ECO:0000256" key="1">
    <source>
        <dbReference type="SAM" id="Coils"/>
    </source>
</evidence>